<sequence length="51" mass="5553">MDDGQAGLSEKTLVSTLKKGAQAAAALALHCLHMDPEDRGEGEERWWGRES</sequence>
<gene>
    <name evidence="1" type="ORF">J1N35_019478</name>
</gene>
<dbReference type="Proteomes" id="UP000828251">
    <property type="component" value="Unassembled WGS sequence"/>
</dbReference>
<name>A0A9D3VQZ0_9ROSI</name>
<dbReference type="AlphaFoldDB" id="A0A9D3VQZ0"/>
<reference evidence="1 2" key="1">
    <citation type="journal article" date="2021" name="Plant Biotechnol. J.">
        <title>Multi-omics assisted identification of the key and species-specific regulatory components of drought-tolerant mechanisms in Gossypium stocksii.</title>
        <authorList>
            <person name="Yu D."/>
            <person name="Ke L."/>
            <person name="Zhang D."/>
            <person name="Wu Y."/>
            <person name="Sun Y."/>
            <person name="Mei J."/>
            <person name="Sun J."/>
            <person name="Sun Y."/>
        </authorList>
    </citation>
    <scope>NUCLEOTIDE SEQUENCE [LARGE SCALE GENOMIC DNA]</scope>
    <source>
        <strain evidence="2">cv. E1</strain>
        <tissue evidence="1">Leaf</tissue>
    </source>
</reference>
<dbReference type="EMBL" id="JAIQCV010000006">
    <property type="protein sequence ID" value="KAH1092221.1"/>
    <property type="molecule type" value="Genomic_DNA"/>
</dbReference>
<evidence type="ECO:0000313" key="1">
    <source>
        <dbReference type="EMBL" id="KAH1092221.1"/>
    </source>
</evidence>
<evidence type="ECO:0000313" key="2">
    <source>
        <dbReference type="Proteomes" id="UP000828251"/>
    </source>
</evidence>
<comment type="caution">
    <text evidence="1">The sequence shown here is derived from an EMBL/GenBank/DDBJ whole genome shotgun (WGS) entry which is preliminary data.</text>
</comment>
<protein>
    <submittedName>
        <fullName evidence="1">Uncharacterized protein</fullName>
    </submittedName>
</protein>
<keyword evidence="2" id="KW-1185">Reference proteome</keyword>
<organism evidence="1 2">
    <name type="scientific">Gossypium stocksii</name>
    <dbReference type="NCBI Taxonomy" id="47602"/>
    <lineage>
        <taxon>Eukaryota</taxon>
        <taxon>Viridiplantae</taxon>
        <taxon>Streptophyta</taxon>
        <taxon>Embryophyta</taxon>
        <taxon>Tracheophyta</taxon>
        <taxon>Spermatophyta</taxon>
        <taxon>Magnoliopsida</taxon>
        <taxon>eudicotyledons</taxon>
        <taxon>Gunneridae</taxon>
        <taxon>Pentapetalae</taxon>
        <taxon>rosids</taxon>
        <taxon>malvids</taxon>
        <taxon>Malvales</taxon>
        <taxon>Malvaceae</taxon>
        <taxon>Malvoideae</taxon>
        <taxon>Gossypium</taxon>
    </lineage>
</organism>
<proteinExistence type="predicted"/>
<accession>A0A9D3VQZ0</accession>